<protein>
    <submittedName>
        <fullName evidence="1">Uncharacterized protein</fullName>
    </submittedName>
</protein>
<dbReference type="EMBL" id="JARKHS020015744">
    <property type="protein sequence ID" value="KAK8774160.1"/>
    <property type="molecule type" value="Genomic_DNA"/>
</dbReference>
<dbReference type="AlphaFoldDB" id="A0AAQ4EHM0"/>
<reference evidence="1 2" key="1">
    <citation type="journal article" date="2023" name="Arcadia Sci">
        <title>De novo assembly of a long-read Amblyomma americanum tick genome.</title>
        <authorList>
            <person name="Chou S."/>
            <person name="Poskanzer K.E."/>
            <person name="Rollins M."/>
            <person name="Thuy-Boun P.S."/>
        </authorList>
    </citation>
    <scope>NUCLEOTIDE SEQUENCE [LARGE SCALE GENOMIC DNA]</scope>
    <source>
        <strain evidence="1">F_SG_1</strain>
        <tissue evidence="1">Salivary glands</tissue>
    </source>
</reference>
<name>A0AAQ4EHM0_AMBAM</name>
<evidence type="ECO:0000313" key="1">
    <source>
        <dbReference type="EMBL" id="KAK8774160.1"/>
    </source>
</evidence>
<organism evidence="1 2">
    <name type="scientific">Amblyomma americanum</name>
    <name type="common">Lone star tick</name>
    <dbReference type="NCBI Taxonomy" id="6943"/>
    <lineage>
        <taxon>Eukaryota</taxon>
        <taxon>Metazoa</taxon>
        <taxon>Ecdysozoa</taxon>
        <taxon>Arthropoda</taxon>
        <taxon>Chelicerata</taxon>
        <taxon>Arachnida</taxon>
        <taxon>Acari</taxon>
        <taxon>Parasitiformes</taxon>
        <taxon>Ixodida</taxon>
        <taxon>Ixodoidea</taxon>
        <taxon>Ixodidae</taxon>
        <taxon>Amblyomminae</taxon>
        <taxon>Amblyomma</taxon>
    </lineage>
</organism>
<comment type="caution">
    <text evidence="1">The sequence shown here is derived from an EMBL/GenBank/DDBJ whole genome shotgun (WGS) entry which is preliminary data.</text>
</comment>
<sequence length="82" mass="9535">MTLMSSFQVEELVKNLELPREFIEQALNEFEKESEVVNVVESDEEGDSLLLLGMADAEVMLMFEERWFSWIARHEHNSGEQG</sequence>
<gene>
    <name evidence="1" type="ORF">V5799_011311</name>
</gene>
<dbReference type="Proteomes" id="UP001321473">
    <property type="component" value="Unassembled WGS sequence"/>
</dbReference>
<proteinExistence type="predicted"/>
<keyword evidence="2" id="KW-1185">Reference proteome</keyword>
<accession>A0AAQ4EHM0</accession>
<evidence type="ECO:0000313" key="2">
    <source>
        <dbReference type="Proteomes" id="UP001321473"/>
    </source>
</evidence>